<dbReference type="Pfam" id="PF04358">
    <property type="entry name" value="DsrC"/>
    <property type="match status" value="1"/>
</dbReference>
<gene>
    <name evidence="4" type="ORF">LCGC14_0226920</name>
</gene>
<dbReference type="PANTHER" id="PTHR37010:SF1">
    <property type="entry name" value="SULFURTRANSFERASE TUSE"/>
    <property type="match status" value="1"/>
</dbReference>
<evidence type="ECO:0000256" key="2">
    <source>
        <dbReference type="ARBA" id="ARBA00005718"/>
    </source>
</evidence>
<dbReference type="InterPro" id="IPR043163">
    <property type="entry name" value="DsrC-like_N"/>
</dbReference>
<dbReference type="InterPro" id="IPR007453">
    <property type="entry name" value="DsrC/TusE"/>
</dbReference>
<dbReference type="EMBL" id="LAZR01000109">
    <property type="protein sequence ID" value="KKN90550.1"/>
    <property type="molecule type" value="Genomic_DNA"/>
</dbReference>
<comment type="subcellular location">
    <subcellularLocation>
        <location evidence="1">Cytoplasm</location>
    </subcellularLocation>
</comment>
<dbReference type="InterPro" id="IPR025526">
    <property type="entry name" value="DsrC-like_dom_sf"/>
</dbReference>
<dbReference type="GO" id="GO:0002143">
    <property type="term" value="P:tRNA wobble position uridine thiolation"/>
    <property type="evidence" value="ECO:0007669"/>
    <property type="project" value="TreeGrafter"/>
</dbReference>
<keyword evidence="3" id="KW-0963">Cytoplasm</keyword>
<dbReference type="InterPro" id="IPR042072">
    <property type="entry name" value="DsrC-like_C"/>
</dbReference>
<evidence type="ECO:0000256" key="3">
    <source>
        <dbReference type="ARBA" id="ARBA00022490"/>
    </source>
</evidence>
<organism evidence="4">
    <name type="scientific">marine sediment metagenome</name>
    <dbReference type="NCBI Taxonomy" id="412755"/>
    <lineage>
        <taxon>unclassified sequences</taxon>
        <taxon>metagenomes</taxon>
        <taxon>ecological metagenomes</taxon>
    </lineage>
</organism>
<comment type="similarity">
    <text evidence="2">Belongs to the DsrC/TusE family.</text>
</comment>
<comment type="caution">
    <text evidence="4">The sequence shown here is derived from an EMBL/GenBank/DDBJ whole genome shotgun (WGS) entry which is preliminary data.</text>
</comment>
<dbReference type="PIRSF" id="PIRSF006223">
    <property type="entry name" value="DsrC_TusE"/>
    <property type="match status" value="1"/>
</dbReference>
<protein>
    <recommendedName>
        <fullName evidence="5">Sulfurtransferase</fullName>
    </recommendedName>
</protein>
<sequence length="112" mass="12374">MNGLLEVRGKLIDVDKEGFLVNLDDWSDDVAVALAQVENIELSPEHLDVILALRRFYARYQLSPAMRPLVKFIGQELGPDKGNSLYLLKLFPGSPAKIASKIAGLPKPDNCL</sequence>
<reference evidence="4" key="1">
    <citation type="journal article" date="2015" name="Nature">
        <title>Complex archaea that bridge the gap between prokaryotes and eukaryotes.</title>
        <authorList>
            <person name="Spang A."/>
            <person name="Saw J.H."/>
            <person name="Jorgensen S.L."/>
            <person name="Zaremba-Niedzwiedzka K."/>
            <person name="Martijn J."/>
            <person name="Lind A.E."/>
            <person name="van Eijk R."/>
            <person name="Schleper C."/>
            <person name="Guy L."/>
            <person name="Ettema T.J."/>
        </authorList>
    </citation>
    <scope>NUCLEOTIDE SEQUENCE</scope>
</reference>
<dbReference type="GO" id="GO:0097163">
    <property type="term" value="F:sulfur carrier activity"/>
    <property type="evidence" value="ECO:0007669"/>
    <property type="project" value="TreeGrafter"/>
</dbReference>
<dbReference type="NCBIfam" id="TIGR03342">
    <property type="entry name" value="dsrC_tusE_dsvC"/>
    <property type="match status" value="1"/>
</dbReference>
<dbReference type="Gene3D" id="1.10.10.370">
    <property type="entry name" value="DsrC-like protein, C-terminal domain"/>
    <property type="match status" value="1"/>
</dbReference>
<accession>A0A0F9UBK5</accession>
<dbReference type="SUPFAM" id="SSF69721">
    <property type="entry name" value="DsrC, the gamma subunit of dissimilatory sulfite reductase"/>
    <property type="match status" value="1"/>
</dbReference>
<dbReference type="PANTHER" id="PTHR37010">
    <property type="entry name" value="SULFURTRANSFERASE TUSE"/>
    <property type="match status" value="1"/>
</dbReference>
<dbReference type="AlphaFoldDB" id="A0A0F9UBK5"/>
<proteinExistence type="inferred from homology"/>
<dbReference type="GO" id="GO:0005737">
    <property type="term" value="C:cytoplasm"/>
    <property type="evidence" value="ECO:0007669"/>
    <property type="project" value="UniProtKB-SubCell"/>
</dbReference>
<evidence type="ECO:0008006" key="5">
    <source>
        <dbReference type="Google" id="ProtNLM"/>
    </source>
</evidence>
<name>A0A0F9UBK5_9ZZZZ</name>
<dbReference type="Gene3D" id="3.30.1420.10">
    <property type="match status" value="1"/>
</dbReference>
<evidence type="ECO:0000256" key="1">
    <source>
        <dbReference type="ARBA" id="ARBA00004496"/>
    </source>
</evidence>
<evidence type="ECO:0000313" key="4">
    <source>
        <dbReference type="EMBL" id="KKN90550.1"/>
    </source>
</evidence>